<organism evidence="2 3">
    <name type="scientific">Roseospira goensis</name>
    <dbReference type="NCBI Taxonomy" id="391922"/>
    <lineage>
        <taxon>Bacteria</taxon>
        <taxon>Pseudomonadati</taxon>
        <taxon>Pseudomonadota</taxon>
        <taxon>Alphaproteobacteria</taxon>
        <taxon>Rhodospirillales</taxon>
        <taxon>Rhodospirillaceae</taxon>
        <taxon>Roseospira</taxon>
    </lineage>
</organism>
<dbReference type="Proteomes" id="UP000555728">
    <property type="component" value="Unassembled WGS sequence"/>
</dbReference>
<gene>
    <name evidence="2" type="ORF">GGD88_002660</name>
</gene>
<dbReference type="Pfam" id="PF04380">
    <property type="entry name" value="BMFP"/>
    <property type="match status" value="1"/>
</dbReference>
<dbReference type="RefSeq" id="WP_184436158.1">
    <property type="nucleotide sequence ID" value="NZ_JACIGI010000023.1"/>
</dbReference>
<evidence type="ECO:0000313" key="3">
    <source>
        <dbReference type="Proteomes" id="UP000555728"/>
    </source>
</evidence>
<sequence>MASEGPKILDDMSRLAGGALGALGGLRSEIEEMVRQRVERVATDFDLVTRDDFEAVREMAAEARAENEHLTARVQELETQLAKLIAAGGSGTGGAKGTRRKSGGKSTSAGKDDHDGAEQDEPHGNDHGD</sequence>
<proteinExistence type="predicted"/>
<feature type="region of interest" description="Disordered" evidence="1">
    <location>
        <begin position="86"/>
        <end position="129"/>
    </location>
</feature>
<comment type="caution">
    <text evidence="2">The sequence shown here is derived from an EMBL/GenBank/DDBJ whole genome shotgun (WGS) entry which is preliminary data.</text>
</comment>
<dbReference type="InterPro" id="IPR007475">
    <property type="entry name" value="UbiK"/>
</dbReference>
<evidence type="ECO:0000256" key="1">
    <source>
        <dbReference type="SAM" id="MobiDB-lite"/>
    </source>
</evidence>
<dbReference type="AlphaFoldDB" id="A0A7W6WLN9"/>
<keyword evidence="3" id="KW-1185">Reference proteome</keyword>
<protein>
    <submittedName>
        <fullName evidence="2">BMFP domain-containing protein YqiC</fullName>
    </submittedName>
</protein>
<dbReference type="EMBL" id="JACIGI010000023">
    <property type="protein sequence ID" value="MBB4286918.1"/>
    <property type="molecule type" value="Genomic_DNA"/>
</dbReference>
<accession>A0A7W6WLN9</accession>
<evidence type="ECO:0000313" key="2">
    <source>
        <dbReference type="EMBL" id="MBB4286918.1"/>
    </source>
</evidence>
<reference evidence="2 3" key="1">
    <citation type="submission" date="2020-08" db="EMBL/GenBank/DDBJ databases">
        <title>Genome sequencing of Purple Non-Sulfur Bacteria from various extreme environments.</title>
        <authorList>
            <person name="Mayer M."/>
        </authorList>
    </citation>
    <scope>NUCLEOTIDE SEQUENCE [LARGE SCALE GENOMIC DNA]</scope>
    <source>
        <strain evidence="2 3">JA135</strain>
    </source>
</reference>
<name>A0A7W6WLN9_9PROT</name>
<feature type="compositionally biased region" description="Basic and acidic residues" evidence="1">
    <location>
        <begin position="110"/>
        <end position="129"/>
    </location>
</feature>